<evidence type="ECO:0000256" key="8">
    <source>
        <dbReference type="SAM" id="Phobius"/>
    </source>
</evidence>
<evidence type="ECO:0000313" key="10">
    <source>
        <dbReference type="EMBL" id="APX24847.1"/>
    </source>
</evidence>
<feature type="domain" description="PpiC" evidence="9">
    <location>
        <begin position="245"/>
        <end position="362"/>
    </location>
</feature>
<dbReference type="RefSeq" id="WP_076624589.1">
    <property type="nucleotide sequence ID" value="NZ_BMEW01000001.1"/>
</dbReference>
<dbReference type="SUPFAM" id="SSF109998">
    <property type="entry name" value="Triger factor/SurA peptide-binding domain-like"/>
    <property type="match status" value="1"/>
</dbReference>
<dbReference type="AlphaFoldDB" id="A0A1U7D9J0"/>
<keyword evidence="10" id="KW-0413">Isomerase</keyword>
<evidence type="ECO:0000256" key="4">
    <source>
        <dbReference type="ARBA" id="ARBA00022989"/>
    </source>
</evidence>
<dbReference type="STRING" id="1229727.Ga0080559_TMP4051"/>
<evidence type="ECO:0000256" key="6">
    <source>
        <dbReference type="ARBA" id="ARBA00023186"/>
    </source>
</evidence>
<keyword evidence="2" id="KW-1003">Cell membrane</keyword>
<evidence type="ECO:0000256" key="2">
    <source>
        <dbReference type="ARBA" id="ARBA00022475"/>
    </source>
</evidence>
<organism evidence="10 11">
    <name type="scientific">Salipiger profundus</name>
    <dbReference type="NCBI Taxonomy" id="1229727"/>
    <lineage>
        <taxon>Bacteria</taxon>
        <taxon>Pseudomonadati</taxon>
        <taxon>Pseudomonadota</taxon>
        <taxon>Alphaproteobacteria</taxon>
        <taxon>Rhodobacterales</taxon>
        <taxon>Roseobacteraceae</taxon>
        <taxon>Salipiger</taxon>
    </lineage>
</organism>
<evidence type="ECO:0000256" key="5">
    <source>
        <dbReference type="ARBA" id="ARBA00023136"/>
    </source>
</evidence>
<evidence type="ECO:0000256" key="3">
    <source>
        <dbReference type="ARBA" id="ARBA00022692"/>
    </source>
</evidence>
<reference evidence="10 11" key="1">
    <citation type="submission" date="2016-03" db="EMBL/GenBank/DDBJ databases">
        <title>Deep-sea bacteria in the southern Pacific.</title>
        <authorList>
            <person name="Tang K."/>
        </authorList>
    </citation>
    <scope>NUCLEOTIDE SEQUENCE [LARGE SCALE GENOMIC DNA]</scope>
    <source>
        <strain evidence="10 11">JLT2016</strain>
    </source>
</reference>
<accession>A0A1U7D9J0</accession>
<evidence type="ECO:0000259" key="9">
    <source>
        <dbReference type="Pfam" id="PF13145"/>
    </source>
</evidence>
<dbReference type="Pfam" id="PF13624">
    <property type="entry name" value="SurA_N_3"/>
    <property type="match status" value="1"/>
</dbReference>
<dbReference type="PANTHER" id="PTHR47529:SF1">
    <property type="entry name" value="PERIPLASMIC CHAPERONE PPID"/>
    <property type="match status" value="1"/>
</dbReference>
<dbReference type="EC" id="5.2.1.8" evidence="10"/>
<dbReference type="KEGG" id="tpro:Ga0080559_TMP4051"/>
<dbReference type="OrthoDB" id="9768393at2"/>
<dbReference type="InterPro" id="IPR027304">
    <property type="entry name" value="Trigger_fact/SurA_dom_sf"/>
</dbReference>
<feature type="transmembrane region" description="Helical" evidence="8">
    <location>
        <begin position="12"/>
        <end position="32"/>
    </location>
</feature>
<keyword evidence="4 8" id="KW-1133">Transmembrane helix</keyword>
<proteinExistence type="inferred from homology"/>
<dbReference type="Pfam" id="PF13145">
    <property type="entry name" value="Rotamase_2"/>
    <property type="match status" value="1"/>
</dbReference>
<dbReference type="SUPFAM" id="SSF54534">
    <property type="entry name" value="FKBP-like"/>
    <property type="match status" value="1"/>
</dbReference>
<protein>
    <submittedName>
        <fullName evidence="10">Peptidyl-prolyl cis-trans isomerase D</fullName>
        <ecNumber evidence="10">5.2.1.8</ecNumber>
    </submittedName>
</protein>
<comment type="subcellular location">
    <subcellularLocation>
        <location evidence="1">Cell membrane</location>
        <topology evidence="1">Single-pass type II membrane protein</topology>
    </subcellularLocation>
</comment>
<comment type="similarity">
    <text evidence="7">Belongs to the PpiD chaperone family.</text>
</comment>
<name>A0A1U7D9J0_9RHOB</name>
<sequence length="615" mass="66566">MARGKGGITKYIVWAILIASFVGFGAFGTVNFSGGVGEIGRVGDTEITTAEYTRALQSEMRSMEAQTGQPMTVEQARQQGVTNRVLSQVVTNAALEDETKRMGLSVGDERVAEALRNIDAFSGSDGSFDRDAYAYALRNAGLNEGEFEENLRRDSARSILQGAVLSGVSLPDTYVDTLLSYVGETRAFTWATLGRDALNTGLPVADEDTLRAFYEDNIEQFTLPETKAITYAWITPEMIVDTVEIDEDTLRAAYEERHDEFNMPERRLVERLVFSDESEAQAAMDRISSGDADFETIVEDRGLVLADTDMGDVTRASLNEAGEPVFSAEVGDVVGPAPSPLGPALYRVNGVLAAQETSFEDAVPDLRDALVFDRARRVIEGMAQDIDDELAGGATLEELASDTEMELGQIDWTAESDSGIAGYETFREAAQAVTRDDYPAIETLGDGGIFALRLDELREPAPAPFEDVRDRVETLWEQEQAQEALVAQAQDLVPALSGDGSFEESGLDPVEETGLTRNAQIDGLPRAVLEAAFDMDPAEVRVVPGAGEALVVRLDTITPVNADEPQVAQLGNLLRDRAANSVSQDLFNALNADIQSRAGVTIDQSAINAVLSNFR</sequence>
<keyword evidence="3 8" id="KW-0812">Transmembrane</keyword>
<dbReference type="InterPro" id="IPR052029">
    <property type="entry name" value="PpiD_chaperone"/>
</dbReference>
<keyword evidence="5 8" id="KW-0472">Membrane</keyword>
<evidence type="ECO:0000313" key="11">
    <source>
        <dbReference type="Proteomes" id="UP000186559"/>
    </source>
</evidence>
<dbReference type="EMBL" id="CP014796">
    <property type="protein sequence ID" value="APX24847.1"/>
    <property type="molecule type" value="Genomic_DNA"/>
</dbReference>
<dbReference type="GO" id="GO:0003755">
    <property type="term" value="F:peptidyl-prolyl cis-trans isomerase activity"/>
    <property type="evidence" value="ECO:0007669"/>
    <property type="project" value="UniProtKB-EC"/>
</dbReference>
<keyword evidence="11" id="KW-1185">Reference proteome</keyword>
<evidence type="ECO:0000256" key="7">
    <source>
        <dbReference type="ARBA" id="ARBA00038408"/>
    </source>
</evidence>
<dbReference type="PANTHER" id="PTHR47529">
    <property type="entry name" value="PEPTIDYL-PROLYL CIS-TRANS ISOMERASE D"/>
    <property type="match status" value="1"/>
</dbReference>
<evidence type="ECO:0000256" key="1">
    <source>
        <dbReference type="ARBA" id="ARBA00004401"/>
    </source>
</evidence>
<dbReference type="InterPro" id="IPR000297">
    <property type="entry name" value="PPIase_PpiC"/>
</dbReference>
<dbReference type="Gene3D" id="1.10.4030.10">
    <property type="entry name" value="Porin chaperone SurA, peptide-binding domain"/>
    <property type="match status" value="1"/>
</dbReference>
<dbReference type="Proteomes" id="UP000186559">
    <property type="component" value="Chromosome"/>
</dbReference>
<dbReference type="GO" id="GO:0005886">
    <property type="term" value="C:plasma membrane"/>
    <property type="evidence" value="ECO:0007669"/>
    <property type="project" value="UniProtKB-SubCell"/>
</dbReference>
<keyword evidence="6" id="KW-0143">Chaperone</keyword>
<gene>
    <name evidence="10" type="ORF">Ga0080559_TMP4051</name>
</gene>